<dbReference type="PROSITE" id="PS50860">
    <property type="entry name" value="AA_TRNA_LIGASE_II_ALA"/>
    <property type="match status" value="1"/>
</dbReference>
<evidence type="ECO:0000313" key="12">
    <source>
        <dbReference type="Proteomes" id="UP000176221"/>
    </source>
</evidence>
<evidence type="ECO:0000256" key="7">
    <source>
        <dbReference type="ARBA" id="ARBA00022884"/>
    </source>
</evidence>
<comment type="similarity">
    <text evidence="1">Belongs to the class-II aminoacyl-tRNA synthetase family.</text>
</comment>
<organism evidence="11 12">
    <name type="scientific">Candidatus Taylorbacteria bacterium RIFCSPLOWO2_01_FULL_45_15b</name>
    <dbReference type="NCBI Taxonomy" id="1802319"/>
    <lineage>
        <taxon>Bacteria</taxon>
        <taxon>Candidatus Tayloriibacteriota</taxon>
    </lineage>
</organism>
<dbReference type="Pfam" id="PF01411">
    <property type="entry name" value="tRNA-synt_2c"/>
    <property type="match status" value="1"/>
</dbReference>
<keyword evidence="9" id="KW-0030">Aminoacyl-tRNA synthetase</keyword>
<keyword evidence="4" id="KW-0436">Ligase</keyword>
<dbReference type="InterPro" id="IPR018162">
    <property type="entry name" value="Ala-tRNA-ligase_IIc_anticod-bd"/>
</dbReference>
<evidence type="ECO:0000256" key="9">
    <source>
        <dbReference type="ARBA" id="ARBA00023146"/>
    </source>
</evidence>
<sequence>MTSSEVRQKYLDFFKFRGHAVVPSASLVPENDPTTLFTGSGMQPILPYLLGAPHPAGMRIANAQKCFRAEDIDEIGDNRHTTFFEMLGNWSFGDYWKEEQLAWFFEFLTNEIRIPAEKLWVTCFEGDAKFNLPKDEESAEIWRKIGIPESHIYFYPAKKNWWSRAGIPENMPVGEPGGPDSEVFYEFTHVEHDPKFGAECHPNCDCGRFLEIGNSVFMEYKKTASGGFEKLKQRNVDFGGGLERIAAVSENKEDIFSIDDFSSAIGLLKEKSAKKYSDSYHTKSFRIVADHIRAAMFMIADGVEPSNTERGYFVRRLIRRAILHLDRLGIKENSVVDVAQSFHTIYRMKYSELDSRWNIIVGTLKDEEKKFRSGLHSGFKELTARIRELVGRIQPKLYYQTVPTFIEITGKDLFDFYASHGLPAELALEEIERIRMGYSEKIGPFSDSKKKKMLDEFATEMQKHQEISRRGADKKFKGGLADTSEKSIHYHTATHLLNEALRRVLGNHVEQRGSNITPERLRFDFSHPQKMTDEERKKVEDIVNQKIAEKLPVQKIILPKEKAIQSGARHMFNEKYGNEVSVYFVGNSLETAFSKEFCGGPHVSNTAELNGTFKIQKEEAVSQGVRRIKAALI</sequence>
<dbReference type="SMART" id="SM00863">
    <property type="entry name" value="tRNA_SAD"/>
    <property type="match status" value="1"/>
</dbReference>
<reference evidence="11 12" key="1">
    <citation type="journal article" date="2016" name="Nat. Commun.">
        <title>Thousands of microbial genomes shed light on interconnected biogeochemical processes in an aquifer system.</title>
        <authorList>
            <person name="Anantharaman K."/>
            <person name="Brown C.T."/>
            <person name="Hug L.A."/>
            <person name="Sharon I."/>
            <person name="Castelle C.J."/>
            <person name="Probst A.J."/>
            <person name="Thomas B.C."/>
            <person name="Singh A."/>
            <person name="Wilkins M.J."/>
            <person name="Karaoz U."/>
            <person name="Brodie E.L."/>
            <person name="Williams K.H."/>
            <person name="Hubbard S.S."/>
            <person name="Banfield J.F."/>
        </authorList>
    </citation>
    <scope>NUCLEOTIDE SEQUENCE [LARGE SCALE GENOMIC DNA]</scope>
</reference>
<feature type="domain" description="Alanyl-transfer RNA synthetases family profile" evidence="10">
    <location>
        <begin position="1"/>
        <end position="633"/>
    </location>
</feature>
<proteinExistence type="inferred from homology"/>
<dbReference type="AlphaFoldDB" id="A0A1G2NA50"/>
<dbReference type="InterPro" id="IPR045864">
    <property type="entry name" value="aa-tRNA-synth_II/BPL/LPL"/>
</dbReference>
<dbReference type="STRING" id="1802319.A2928_00545"/>
<dbReference type="Gene3D" id="3.30.54.20">
    <property type="match status" value="1"/>
</dbReference>
<dbReference type="InterPro" id="IPR018163">
    <property type="entry name" value="Thr/Ala-tRNA-synth_IIc_edit"/>
</dbReference>
<protein>
    <recommendedName>
        <fullName evidence="2">alanine--tRNA ligase</fullName>
        <ecNumber evidence="2">6.1.1.7</ecNumber>
    </recommendedName>
</protein>
<evidence type="ECO:0000259" key="10">
    <source>
        <dbReference type="PROSITE" id="PS50860"/>
    </source>
</evidence>
<name>A0A1G2NA50_9BACT</name>
<keyword evidence="3" id="KW-0820">tRNA-binding</keyword>
<evidence type="ECO:0000256" key="2">
    <source>
        <dbReference type="ARBA" id="ARBA00013168"/>
    </source>
</evidence>
<accession>A0A1G2NA50</accession>
<dbReference type="SUPFAM" id="SSF55186">
    <property type="entry name" value="ThrRS/AlaRS common domain"/>
    <property type="match status" value="1"/>
</dbReference>
<dbReference type="Pfam" id="PF07973">
    <property type="entry name" value="tRNA_SAD"/>
    <property type="match status" value="1"/>
</dbReference>
<dbReference type="EMBL" id="MHRX01000036">
    <property type="protein sequence ID" value="OHA33025.1"/>
    <property type="molecule type" value="Genomic_DNA"/>
</dbReference>
<dbReference type="GO" id="GO:0002161">
    <property type="term" value="F:aminoacyl-tRNA deacylase activity"/>
    <property type="evidence" value="ECO:0007669"/>
    <property type="project" value="TreeGrafter"/>
</dbReference>
<keyword evidence="8" id="KW-0648">Protein biosynthesis</keyword>
<dbReference type="PRINTS" id="PR00980">
    <property type="entry name" value="TRNASYNTHALA"/>
</dbReference>
<dbReference type="PANTHER" id="PTHR11777">
    <property type="entry name" value="ALANYL-TRNA SYNTHETASE"/>
    <property type="match status" value="1"/>
</dbReference>
<evidence type="ECO:0000256" key="1">
    <source>
        <dbReference type="ARBA" id="ARBA00008226"/>
    </source>
</evidence>
<evidence type="ECO:0000256" key="6">
    <source>
        <dbReference type="ARBA" id="ARBA00022840"/>
    </source>
</evidence>
<dbReference type="Proteomes" id="UP000176221">
    <property type="component" value="Unassembled WGS sequence"/>
</dbReference>
<dbReference type="InterPro" id="IPR050058">
    <property type="entry name" value="Ala-tRNA_ligase"/>
</dbReference>
<dbReference type="InterPro" id="IPR018164">
    <property type="entry name" value="Ala-tRNA-synth_IIc_N"/>
</dbReference>
<dbReference type="GO" id="GO:0004813">
    <property type="term" value="F:alanine-tRNA ligase activity"/>
    <property type="evidence" value="ECO:0007669"/>
    <property type="project" value="UniProtKB-EC"/>
</dbReference>
<dbReference type="GO" id="GO:0000049">
    <property type="term" value="F:tRNA binding"/>
    <property type="evidence" value="ECO:0007669"/>
    <property type="project" value="UniProtKB-KW"/>
</dbReference>
<dbReference type="GO" id="GO:0005829">
    <property type="term" value="C:cytosol"/>
    <property type="evidence" value="ECO:0007669"/>
    <property type="project" value="TreeGrafter"/>
</dbReference>
<evidence type="ECO:0000256" key="4">
    <source>
        <dbReference type="ARBA" id="ARBA00022598"/>
    </source>
</evidence>
<comment type="caution">
    <text evidence="11">The sequence shown here is derived from an EMBL/GenBank/DDBJ whole genome shotgun (WGS) entry which is preliminary data.</text>
</comment>
<dbReference type="FunFam" id="3.30.980.10:FF:000004">
    <property type="entry name" value="Alanine--tRNA ligase, cytoplasmic"/>
    <property type="match status" value="1"/>
</dbReference>
<evidence type="ECO:0000256" key="5">
    <source>
        <dbReference type="ARBA" id="ARBA00022741"/>
    </source>
</evidence>
<dbReference type="SUPFAM" id="SSF55681">
    <property type="entry name" value="Class II aaRS and biotin synthetases"/>
    <property type="match status" value="1"/>
</dbReference>
<dbReference type="Gene3D" id="3.30.930.10">
    <property type="entry name" value="Bira Bifunctional Protein, Domain 2"/>
    <property type="match status" value="1"/>
</dbReference>
<dbReference type="NCBIfam" id="NF002436">
    <property type="entry name" value="PRK01584.1"/>
    <property type="match status" value="1"/>
</dbReference>
<keyword evidence="5" id="KW-0547">Nucleotide-binding</keyword>
<dbReference type="GO" id="GO:0006419">
    <property type="term" value="P:alanyl-tRNA aminoacylation"/>
    <property type="evidence" value="ECO:0007669"/>
    <property type="project" value="InterPro"/>
</dbReference>
<dbReference type="SUPFAM" id="SSF101353">
    <property type="entry name" value="Putative anticodon-binding domain of alanyl-tRNA synthetase (AlaRS)"/>
    <property type="match status" value="1"/>
</dbReference>
<gene>
    <name evidence="11" type="ORF">A2928_00545</name>
</gene>
<dbReference type="CDD" id="cd00673">
    <property type="entry name" value="AlaRS_core"/>
    <property type="match status" value="1"/>
</dbReference>
<dbReference type="InterPro" id="IPR012947">
    <property type="entry name" value="tRNA_SAD"/>
</dbReference>
<dbReference type="GO" id="GO:0005524">
    <property type="term" value="F:ATP binding"/>
    <property type="evidence" value="ECO:0007669"/>
    <property type="project" value="UniProtKB-KW"/>
</dbReference>
<dbReference type="PANTHER" id="PTHR11777:SF9">
    <property type="entry name" value="ALANINE--TRNA LIGASE, CYTOPLASMIC"/>
    <property type="match status" value="1"/>
</dbReference>
<dbReference type="Gene3D" id="3.30.980.10">
    <property type="entry name" value="Threonyl-trna Synthetase, Chain A, domain 2"/>
    <property type="match status" value="1"/>
</dbReference>
<evidence type="ECO:0000256" key="8">
    <source>
        <dbReference type="ARBA" id="ARBA00022917"/>
    </source>
</evidence>
<evidence type="ECO:0000313" key="11">
    <source>
        <dbReference type="EMBL" id="OHA33025.1"/>
    </source>
</evidence>
<dbReference type="InterPro" id="IPR018165">
    <property type="entry name" value="Ala-tRNA-synth_IIc_core"/>
</dbReference>
<keyword evidence="6" id="KW-0067">ATP-binding</keyword>
<keyword evidence="7" id="KW-0694">RNA-binding</keyword>
<dbReference type="InterPro" id="IPR002318">
    <property type="entry name" value="Ala-tRNA-lgiase_IIc"/>
</dbReference>
<dbReference type="EC" id="6.1.1.7" evidence="2"/>
<evidence type="ECO:0000256" key="3">
    <source>
        <dbReference type="ARBA" id="ARBA00022555"/>
    </source>
</evidence>